<organism evidence="2 3">
    <name type="scientific">Peptoniphilus indolicus</name>
    <dbReference type="NCBI Taxonomy" id="33030"/>
    <lineage>
        <taxon>Bacteria</taxon>
        <taxon>Bacillati</taxon>
        <taxon>Bacillota</taxon>
        <taxon>Tissierellia</taxon>
        <taxon>Tissierellales</taxon>
        <taxon>Peptoniphilaceae</taxon>
        <taxon>Peptoniphilus</taxon>
    </lineage>
</organism>
<name>A0A379DCD2_9FIRM</name>
<dbReference type="InterPro" id="IPR003719">
    <property type="entry name" value="Phenazine_PhzF-like"/>
</dbReference>
<keyword evidence="2" id="KW-0413">Isomerase</keyword>
<dbReference type="Proteomes" id="UP000254777">
    <property type="component" value="Unassembled WGS sequence"/>
</dbReference>
<accession>A0A379DCD2</accession>
<evidence type="ECO:0000313" key="3">
    <source>
        <dbReference type="Proteomes" id="UP000254777"/>
    </source>
</evidence>
<dbReference type="EMBL" id="UGTH01000001">
    <property type="protein sequence ID" value="SUB75604.1"/>
    <property type="molecule type" value="Genomic_DNA"/>
</dbReference>
<dbReference type="PIRSF" id="PIRSF016184">
    <property type="entry name" value="PhzC_PhzF"/>
    <property type="match status" value="1"/>
</dbReference>
<dbReference type="Gene3D" id="3.10.310.10">
    <property type="entry name" value="Diaminopimelate Epimerase, Chain A, domain 1"/>
    <property type="match status" value="2"/>
</dbReference>
<feature type="active site" evidence="1">
    <location>
        <position position="47"/>
    </location>
</feature>
<evidence type="ECO:0000256" key="1">
    <source>
        <dbReference type="PIRSR" id="PIRSR016184-1"/>
    </source>
</evidence>
<sequence>MRYLNMYLVNAFTDRTFDGNPTGVVVGSNSLNDEEMQKIARDLRMSETVFIDRLDVGVYKTRFFTPNEEISLCGHATIATFYALCKHNYILPIEDGIKKVVQHTKSGKVYVDLEYKDEEIQNVYILLDGVINKRISSDEEIINALGITKDKLGIGDKFYAPAKVKTGLQDIVVPVKDIETLYSIEPSFEEVLKISEKDEAISVEVFTVVNGSQIVQRTFSSSIGIDEEAGSATSTGATLLYLNKNTDLNFTNIKSTQGACLGRESKLSAEMIGEDRVRVGGKAFVFMEGVLHI</sequence>
<dbReference type="EC" id="5.1.-.-" evidence="2"/>
<protein>
    <submittedName>
        <fullName evidence="2">Uncharacterized isomerase yddE</fullName>
        <ecNumber evidence="2">5.1.-.-</ecNumber>
    </submittedName>
</protein>
<dbReference type="RefSeq" id="WP_004819582.1">
    <property type="nucleotide sequence ID" value="NZ_UGTH01000001.1"/>
</dbReference>
<gene>
    <name evidence="2" type="primary">yddE</name>
    <name evidence="2" type="ORF">NCTC11088_01402</name>
</gene>
<dbReference type="GO" id="GO:0005737">
    <property type="term" value="C:cytoplasm"/>
    <property type="evidence" value="ECO:0007669"/>
    <property type="project" value="TreeGrafter"/>
</dbReference>
<dbReference type="SUPFAM" id="SSF54506">
    <property type="entry name" value="Diaminopimelate epimerase-like"/>
    <property type="match status" value="1"/>
</dbReference>
<dbReference type="Pfam" id="PF02567">
    <property type="entry name" value="PhzC-PhzF"/>
    <property type="match status" value="1"/>
</dbReference>
<proteinExistence type="predicted"/>
<dbReference type="NCBIfam" id="TIGR00654">
    <property type="entry name" value="PhzF_family"/>
    <property type="match status" value="1"/>
</dbReference>
<dbReference type="PANTHER" id="PTHR13774">
    <property type="entry name" value="PHENAZINE BIOSYNTHESIS PROTEIN"/>
    <property type="match status" value="1"/>
</dbReference>
<evidence type="ECO:0000313" key="2">
    <source>
        <dbReference type="EMBL" id="SUB75604.1"/>
    </source>
</evidence>
<reference evidence="2 3" key="1">
    <citation type="submission" date="2018-06" db="EMBL/GenBank/DDBJ databases">
        <authorList>
            <consortium name="Pathogen Informatics"/>
            <person name="Doyle S."/>
        </authorList>
    </citation>
    <scope>NUCLEOTIDE SEQUENCE [LARGE SCALE GENOMIC DNA]</scope>
    <source>
        <strain evidence="2 3">NCTC11088</strain>
    </source>
</reference>
<dbReference type="GO" id="GO:0016853">
    <property type="term" value="F:isomerase activity"/>
    <property type="evidence" value="ECO:0007669"/>
    <property type="project" value="UniProtKB-KW"/>
</dbReference>
<dbReference type="AlphaFoldDB" id="A0A379DCD2"/>